<dbReference type="Proteomes" id="UP000228528">
    <property type="component" value="Unassembled WGS sequence"/>
</dbReference>
<reference evidence="5" key="1">
    <citation type="submission" date="2017-09" db="EMBL/GenBank/DDBJ databases">
        <title>Depth-based differentiation of microbial function through sediment-hosted aquifers and enrichment of novel symbionts in the deep terrestrial subsurface.</title>
        <authorList>
            <person name="Probst A.J."/>
            <person name="Ladd B."/>
            <person name="Jarett J.K."/>
            <person name="Geller-Mcgrath D.E."/>
            <person name="Sieber C.M.K."/>
            <person name="Emerson J.B."/>
            <person name="Anantharaman K."/>
            <person name="Thomas B.C."/>
            <person name="Malmstrom R."/>
            <person name="Stieglmeier M."/>
            <person name="Klingl A."/>
            <person name="Woyke T."/>
            <person name="Ryan C.M."/>
            <person name="Banfield J.F."/>
        </authorList>
    </citation>
    <scope>NUCLEOTIDE SEQUENCE [LARGE SCALE GENOMIC DNA]</scope>
</reference>
<feature type="domain" description="DUF5667" evidence="3">
    <location>
        <begin position="87"/>
        <end position="144"/>
    </location>
</feature>
<feature type="compositionally biased region" description="Basic and acidic residues" evidence="1">
    <location>
        <begin position="197"/>
        <end position="224"/>
    </location>
</feature>
<evidence type="ECO:0000313" key="5">
    <source>
        <dbReference type="Proteomes" id="UP000228528"/>
    </source>
</evidence>
<protein>
    <recommendedName>
        <fullName evidence="3">DUF5667 domain-containing protein</fullName>
    </recommendedName>
</protein>
<evidence type="ECO:0000256" key="2">
    <source>
        <dbReference type="SAM" id="Phobius"/>
    </source>
</evidence>
<keyword evidence="2" id="KW-0812">Transmembrane</keyword>
<evidence type="ECO:0000259" key="3">
    <source>
        <dbReference type="Pfam" id="PF18915"/>
    </source>
</evidence>
<gene>
    <name evidence="4" type="ORF">COU30_03245</name>
</gene>
<name>A0A2M6P0M9_9BACT</name>
<evidence type="ECO:0000313" key="4">
    <source>
        <dbReference type="EMBL" id="PIR77292.1"/>
    </source>
</evidence>
<evidence type="ECO:0000256" key="1">
    <source>
        <dbReference type="SAM" id="MobiDB-lite"/>
    </source>
</evidence>
<keyword evidence="2" id="KW-1133">Transmembrane helix</keyword>
<organism evidence="4 5">
    <name type="scientific">Candidatus Magasanikbacteria bacterium CG10_big_fil_rev_8_21_14_0_10_38_6</name>
    <dbReference type="NCBI Taxonomy" id="1974647"/>
    <lineage>
        <taxon>Bacteria</taxon>
        <taxon>Candidatus Magasanikiibacteriota</taxon>
    </lineage>
</organism>
<feature type="region of interest" description="Disordered" evidence="1">
    <location>
        <begin position="195"/>
        <end position="228"/>
    </location>
</feature>
<proteinExistence type="predicted"/>
<dbReference type="Pfam" id="PF18915">
    <property type="entry name" value="DUF5667"/>
    <property type="match status" value="1"/>
</dbReference>
<accession>A0A2M6P0M9</accession>
<dbReference type="AlphaFoldDB" id="A0A2M6P0M9"/>
<comment type="caution">
    <text evidence="4">The sequence shown here is derived from an EMBL/GenBank/DDBJ whole genome shotgun (WGS) entry which is preliminary data.</text>
</comment>
<keyword evidence="2" id="KW-0472">Membrane</keyword>
<feature type="region of interest" description="Disordered" evidence="1">
    <location>
        <begin position="289"/>
        <end position="315"/>
    </location>
</feature>
<feature type="compositionally biased region" description="Basic and acidic residues" evidence="1">
    <location>
        <begin position="289"/>
        <end position="307"/>
    </location>
</feature>
<dbReference type="InterPro" id="IPR043725">
    <property type="entry name" value="DUF5667"/>
</dbReference>
<sequence length="315" mass="35504">MKQFRAQFIKEQKDLGLHADEKSVVRDRLVQQMQLQPVRILASNRQDIQHAKKGKFLFFNQKYMFAKILVAVILALTGGTSVAAETALPGDFLYPVKVEVNERVRSVASFSTEAKANWETRVVERRAEEAQRLVEQDEDLTVQERAEFTSSVEAHVAHLEGLADELDAKGNEQAAAQVAARLGTAIEAVSSSLSKVRVREEHASMGDEKKNEHADEKSTNGMHDDMDEQDDVDMIAPMDGQEKDDHAVELKTPAPKKEMHDQEVEDVVEVQVQKGMPTQDDDMMEYMDEQKHEDADEHDDVDVHVQENIDVNADL</sequence>
<dbReference type="EMBL" id="PFBW01000142">
    <property type="protein sequence ID" value="PIR77292.1"/>
    <property type="molecule type" value="Genomic_DNA"/>
</dbReference>
<feature type="transmembrane region" description="Helical" evidence="2">
    <location>
        <begin position="63"/>
        <end position="84"/>
    </location>
</feature>